<gene>
    <name evidence="3" type="ORF">g.88947</name>
</gene>
<dbReference type="PANTHER" id="PTHR37558:SF1">
    <property type="entry name" value="HTH CENPB-TYPE DOMAIN-CONTAINING PROTEIN"/>
    <property type="match status" value="1"/>
</dbReference>
<dbReference type="AlphaFoldDB" id="A0A146LAS6"/>
<protein>
    <recommendedName>
        <fullName evidence="4">AMSH-like protease</fullName>
    </recommendedName>
</protein>
<name>A0A146LAS6_LYGHE</name>
<feature type="region of interest" description="Disordered" evidence="2">
    <location>
        <begin position="347"/>
        <end position="370"/>
    </location>
</feature>
<evidence type="ECO:0000256" key="2">
    <source>
        <dbReference type="SAM" id="MobiDB-lite"/>
    </source>
</evidence>
<feature type="compositionally biased region" description="Low complexity" evidence="2">
    <location>
        <begin position="266"/>
        <end position="275"/>
    </location>
</feature>
<dbReference type="PANTHER" id="PTHR37558">
    <property type="entry name" value="HTH CENPB-TYPE DOMAIN-CONTAINING PROTEIN"/>
    <property type="match status" value="1"/>
</dbReference>
<evidence type="ECO:0000256" key="1">
    <source>
        <dbReference type="SAM" id="Coils"/>
    </source>
</evidence>
<reference evidence="3" key="1">
    <citation type="journal article" date="2016" name="Gigascience">
        <title>De novo construction of an expanded transcriptome assembly for the western tarnished plant bug, Lygus hesperus.</title>
        <authorList>
            <person name="Tassone E.E."/>
            <person name="Geib S.M."/>
            <person name="Hall B."/>
            <person name="Fabrick J.A."/>
            <person name="Brent C.S."/>
            <person name="Hull J.J."/>
        </authorList>
    </citation>
    <scope>NUCLEOTIDE SEQUENCE</scope>
</reference>
<accession>A0A146LAS6</accession>
<sequence>MVSNMRDSGLMRDTTMSSNGLSEWSVKVAKRKKRVNITMADDIVILQEVISLNPFGSPERWRAVTENVMALIPKTFTVKNIRGRVRMILEQFENCTVVARPPATTEQCALRDQLLQDVKNLRDNKKSKIKIASFTTLKREEVSEEAANLLRTSSNSGASSSLVEQNGVSEFIIEDEIANISDMNEVEVAATTIAPTEVVEVAVRGISNTSQGILQCNSSASKTITAVPLVPNRTRPCNPKATPPNSKAIQPETRLPPKPNRTRTVSSSSDSSGSSYVGGPMLVKNNVKVNQYLKEKTQIDLINAKAKLLKQENEKKRIELEEKRMETMLSAQNRLISIVEQLVKQRSRPDVKDQSLSNHSSTFVLHPPLP</sequence>
<feature type="compositionally biased region" description="Polar residues" evidence="2">
    <location>
        <begin position="354"/>
        <end position="363"/>
    </location>
</feature>
<feature type="region of interest" description="Disordered" evidence="2">
    <location>
        <begin position="230"/>
        <end position="279"/>
    </location>
</feature>
<evidence type="ECO:0008006" key="4">
    <source>
        <dbReference type="Google" id="ProtNLM"/>
    </source>
</evidence>
<organism evidence="3">
    <name type="scientific">Lygus hesperus</name>
    <name type="common">Western plant bug</name>
    <dbReference type="NCBI Taxonomy" id="30085"/>
    <lineage>
        <taxon>Eukaryota</taxon>
        <taxon>Metazoa</taxon>
        <taxon>Ecdysozoa</taxon>
        <taxon>Arthropoda</taxon>
        <taxon>Hexapoda</taxon>
        <taxon>Insecta</taxon>
        <taxon>Pterygota</taxon>
        <taxon>Neoptera</taxon>
        <taxon>Paraneoptera</taxon>
        <taxon>Hemiptera</taxon>
        <taxon>Heteroptera</taxon>
        <taxon>Panheteroptera</taxon>
        <taxon>Cimicomorpha</taxon>
        <taxon>Miridae</taxon>
        <taxon>Mirini</taxon>
        <taxon>Lygus</taxon>
    </lineage>
</organism>
<proteinExistence type="predicted"/>
<feature type="coiled-coil region" evidence="1">
    <location>
        <begin position="294"/>
        <end position="328"/>
    </location>
</feature>
<evidence type="ECO:0000313" key="3">
    <source>
        <dbReference type="EMBL" id="JAQ04819.1"/>
    </source>
</evidence>
<keyword evidence="1" id="KW-0175">Coiled coil</keyword>
<dbReference type="EMBL" id="GDHC01013810">
    <property type="protein sequence ID" value="JAQ04819.1"/>
    <property type="molecule type" value="Transcribed_RNA"/>
</dbReference>